<dbReference type="AlphaFoldDB" id="A0A5S6QZY8"/>
<dbReference type="Proteomes" id="UP000046395">
    <property type="component" value="Unassembled WGS sequence"/>
</dbReference>
<dbReference type="WBParaSite" id="TMUE_3000012639.1">
    <property type="protein sequence ID" value="TMUE_3000012639.1"/>
    <property type="gene ID" value="WBGene00301634"/>
</dbReference>
<evidence type="ECO:0000313" key="2">
    <source>
        <dbReference type="Proteomes" id="UP000046395"/>
    </source>
</evidence>
<evidence type="ECO:0000256" key="1">
    <source>
        <dbReference type="SAM" id="SignalP"/>
    </source>
</evidence>
<dbReference type="STRING" id="70415.A0A5S6QZY8"/>
<feature type="chain" id="PRO_5024431295" evidence="1">
    <location>
        <begin position="22"/>
        <end position="330"/>
    </location>
</feature>
<dbReference type="GO" id="GO:0140560">
    <property type="term" value="F:xylosyl alpha-1,3-xylosyltransferase activity"/>
    <property type="evidence" value="ECO:0007669"/>
    <property type="project" value="TreeGrafter"/>
</dbReference>
<dbReference type="GO" id="GO:0016266">
    <property type="term" value="P:protein O-linked glycosylation via N-acetyl-galactosamine"/>
    <property type="evidence" value="ECO:0007669"/>
    <property type="project" value="TreeGrafter"/>
</dbReference>
<dbReference type="GO" id="GO:0005789">
    <property type="term" value="C:endoplasmic reticulum membrane"/>
    <property type="evidence" value="ECO:0007669"/>
    <property type="project" value="TreeGrafter"/>
</dbReference>
<protein>
    <submittedName>
        <fullName evidence="3">Xyloside xylosyltransferase 1</fullName>
    </submittedName>
</protein>
<dbReference type="Gene3D" id="3.90.550.10">
    <property type="entry name" value="Spore Coat Polysaccharide Biosynthesis Protein SpsA, Chain A"/>
    <property type="match status" value="1"/>
</dbReference>
<dbReference type="PANTHER" id="PTHR46612:SF1">
    <property type="entry name" value="XYLOSIDE XYLOSYLTRANSFERASE 1"/>
    <property type="match status" value="1"/>
</dbReference>
<dbReference type="InterPro" id="IPR042465">
    <property type="entry name" value="XXLT1"/>
</dbReference>
<dbReference type="InterPro" id="IPR002495">
    <property type="entry name" value="Glyco_trans_8"/>
</dbReference>
<name>A0A5S6QZY8_TRIMR</name>
<evidence type="ECO:0000313" key="3">
    <source>
        <dbReference type="WBParaSite" id="TMUE_3000012639.1"/>
    </source>
</evidence>
<dbReference type="InterPro" id="IPR029044">
    <property type="entry name" value="Nucleotide-diphossugar_trans"/>
</dbReference>
<feature type="signal peptide" evidence="1">
    <location>
        <begin position="1"/>
        <end position="21"/>
    </location>
</feature>
<dbReference type="SUPFAM" id="SSF53448">
    <property type="entry name" value="Nucleotide-diphospho-sugar transferases"/>
    <property type="match status" value="1"/>
</dbReference>
<keyword evidence="1" id="KW-0732">Signal</keyword>
<proteinExistence type="predicted"/>
<reference evidence="3" key="1">
    <citation type="submission" date="2019-12" db="UniProtKB">
        <authorList>
            <consortium name="WormBaseParasite"/>
        </authorList>
    </citation>
    <scope>IDENTIFICATION</scope>
</reference>
<keyword evidence="2" id="KW-1185">Reference proteome</keyword>
<dbReference type="Pfam" id="PF01501">
    <property type="entry name" value="Glyco_transf_8"/>
    <property type="match status" value="1"/>
</dbReference>
<organism evidence="2 3">
    <name type="scientific">Trichuris muris</name>
    <name type="common">Mouse whipworm</name>
    <dbReference type="NCBI Taxonomy" id="70415"/>
    <lineage>
        <taxon>Eukaryota</taxon>
        <taxon>Metazoa</taxon>
        <taxon>Ecdysozoa</taxon>
        <taxon>Nematoda</taxon>
        <taxon>Enoplea</taxon>
        <taxon>Dorylaimia</taxon>
        <taxon>Trichinellida</taxon>
        <taxon>Trichuridae</taxon>
        <taxon>Trichuris</taxon>
    </lineage>
</organism>
<dbReference type="PANTHER" id="PTHR46612">
    <property type="entry name" value="XYLOSIDE XYLOSYLTRANSFERASE 1"/>
    <property type="match status" value="1"/>
</dbReference>
<accession>A0A5S6QZY8</accession>
<sequence>MTPPWQLLSAVLFFGIQSGSQFRNAESWAVELTQIKRQGEPIDIMLTFYNGEANDKLSSNFLNCVRSILLHSTSLLHLHIITDDFGRRFAEEHVRLEQHDYTELTVTYYDKEEIATKTNHQLGTRFYEHFRYSMRARYGGDLYFTSIVAHKIFPNISRLILLDVDLQFRSDISELYSMFDKFDDQQVIGLALEQQPVYLNAFAKYRDANPSTRLGSPPPDGFSGFNSGVLLANLHKMRRSLDYNALLDGRTVDALARKYYFKGHLGDQDFYTLAAAEKPQLFLQIPCGWNVQLCEWWRRVYGSDVFEKYHRCDMDVKVYHGNCNSPIPSS</sequence>